<evidence type="ECO:0000313" key="2">
    <source>
        <dbReference type="Proteomes" id="UP000314294"/>
    </source>
</evidence>
<organism evidence="1 2">
    <name type="scientific">Liparis tanakae</name>
    <name type="common">Tanaka's snailfish</name>
    <dbReference type="NCBI Taxonomy" id="230148"/>
    <lineage>
        <taxon>Eukaryota</taxon>
        <taxon>Metazoa</taxon>
        <taxon>Chordata</taxon>
        <taxon>Craniata</taxon>
        <taxon>Vertebrata</taxon>
        <taxon>Euteleostomi</taxon>
        <taxon>Actinopterygii</taxon>
        <taxon>Neopterygii</taxon>
        <taxon>Teleostei</taxon>
        <taxon>Neoteleostei</taxon>
        <taxon>Acanthomorphata</taxon>
        <taxon>Eupercaria</taxon>
        <taxon>Perciformes</taxon>
        <taxon>Cottioidei</taxon>
        <taxon>Cottales</taxon>
        <taxon>Liparidae</taxon>
        <taxon>Liparis</taxon>
    </lineage>
</organism>
<gene>
    <name evidence="1" type="ORF">EYF80_064978</name>
</gene>
<reference evidence="1 2" key="1">
    <citation type="submission" date="2019-03" db="EMBL/GenBank/DDBJ databases">
        <title>First draft genome of Liparis tanakae, snailfish: a comprehensive survey of snailfish specific genes.</title>
        <authorList>
            <person name="Kim W."/>
            <person name="Song I."/>
            <person name="Jeong J.-H."/>
            <person name="Kim D."/>
            <person name="Kim S."/>
            <person name="Ryu S."/>
            <person name="Song J.Y."/>
            <person name="Lee S.K."/>
        </authorList>
    </citation>
    <scope>NUCLEOTIDE SEQUENCE [LARGE SCALE GENOMIC DNA]</scope>
    <source>
        <tissue evidence="1">Muscle</tissue>
    </source>
</reference>
<dbReference type="EMBL" id="SRLO01013986">
    <property type="protein sequence ID" value="TNN24896.1"/>
    <property type="molecule type" value="Genomic_DNA"/>
</dbReference>
<comment type="caution">
    <text evidence="1">The sequence shown here is derived from an EMBL/GenBank/DDBJ whole genome shotgun (WGS) entry which is preliminary data.</text>
</comment>
<dbReference type="Gene3D" id="3.30.40.10">
    <property type="entry name" value="Zinc/RING finger domain, C3HC4 (zinc finger)"/>
    <property type="match status" value="1"/>
</dbReference>
<name>A0A4Z2E7H9_9TELE</name>
<evidence type="ECO:0000313" key="1">
    <source>
        <dbReference type="EMBL" id="TNN24896.1"/>
    </source>
</evidence>
<dbReference type="OrthoDB" id="26899at2759"/>
<dbReference type="Proteomes" id="UP000314294">
    <property type="component" value="Unassembled WGS sequence"/>
</dbReference>
<sequence length="173" mass="18712">MEAMILECAKMDREIDVFVSIVEQVTAEVRAAGHERLLEAHLVSSQRPEAVFSLAAQVRERFTETAAGISHAELQLHQKVVAFKESQRSKGAGLVVIRCSLGLTSSSCSLTCPSASVQTCVCTCDWCPGVPDSLSVCCSCPVVGCGNTDVRQADLIPDQMLRRKIQKRSGSRT</sequence>
<keyword evidence="2" id="KW-1185">Reference proteome</keyword>
<dbReference type="AlphaFoldDB" id="A0A4Z2E7H9"/>
<protein>
    <submittedName>
        <fullName evidence="1">Uncharacterized protein</fullName>
    </submittedName>
</protein>
<accession>A0A4Z2E7H9</accession>
<dbReference type="InterPro" id="IPR013083">
    <property type="entry name" value="Znf_RING/FYVE/PHD"/>
</dbReference>
<proteinExistence type="predicted"/>